<dbReference type="InterPro" id="IPR029063">
    <property type="entry name" value="SAM-dependent_MTases_sf"/>
</dbReference>
<evidence type="ECO:0000259" key="1">
    <source>
        <dbReference type="Pfam" id="PF08241"/>
    </source>
</evidence>
<dbReference type="Gene3D" id="3.40.50.150">
    <property type="entry name" value="Vaccinia Virus protein VP39"/>
    <property type="match status" value="1"/>
</dbReference>
<keyword evidence="3" id="KW-1185">Reference proteome</keyword>
<sequence length="201" mass="22473">MKYLLRDNLQMPALERDALARCCGRILDLGCGGGSHSLYLQEKGENVVACDRSEHMVRVATARGVLQTHLGTATDFPNSSFDTILILMNGSGLAGTLENLPLFLQQVAQKLTPGGQILLDSSDLAYMFADEEDAESILNGESYYGELDYHLSYRGARESFKWLYVDFETLRQKAETVGLIAERVFEGKHFDYLAKIYWANC</sequence>
<dbReference type="CDD" id="cd02440">
    <property type="entry name" value="AdoMet_MTases"/>
    <property type="match status" value="1"/>
</dbReference>
<name>A0A255ZWD6_9FLAO</name>
<evidence type="ECO:0000313" key="2">
    <source>
        <dbReference type="EMBL" id="OYQ45070.1"/>
    </source>
</evidence>
<dbReference type="InterPro" id="IPR013216">
    <property type="entry name" value="Methyltransf_11"/>
</dbReference>
<proteinExistence type="predicted"/>
<gene>
    <name evidence="2" type="ORF">CHX27_06795</name>
</gene>
<evidence type="ECO:0000313" key="3">
    <source>
        <dbReference type="Proteomes" id="UP000216035"/>
    </source>
</evidence>
<dbReference type="EMBL" id="NOXX01000187">
    <property type="protein sequence ID" value="OYQ45070.1"/>
    <property type="molecule type" value="Genomic_DNA"/>
</dbReference>
<dbReference type="PANTHER" id="PTHR43464">
    <property type="entry name" value="METHYLTRANSFERASE"/>
    <property type="match status" value="1"/>
</dbReference>
<dbReference type="Proteomes" id="UP000216035">
    <property type="component" value="Unassembled WGS sequence"/>
</dbReference>
<dbReference type="Pfam" id="PF08241">
    <property type="entry name" value="Methyltransf_11"/>
    <property type="match status" value="1"/>
</dbReference>
<reference evidence="2 3" key="1">
    <citation type="submission" date="2017-07" db="EMBL/GenBank/DDBJ databases">
        <title>Flavobacterium cyanobacteriorum sp. nov., isolated from cyanobacterial aggregates in a eutrophic lake.</title>
        <authorList>
            <person name="Cai H."/>
        </authorList>
    </citation>
    <scope>NUCLEOTIDE SEQUENCE [LARGE SCALE GENOMIC DNA]</scope>
    <source>
        <strain evidence="2 3">TH167</strain>
    </source>
</reference>
<dbReference type="AlphaFoldDB" id="A0A255ZWD6"/>
<comment type="caution">
    <text evidence="2">The sequence shown here is derived from an EMBL/GenBank/DDBJ whole genome shotgun (WGS) entry which is preliminary data.</text>
</comment>
<protein>
    <recommendedName>
        <fullName evidence="1">Methyltransferase type 11 domain-containing protein</fullName>
    </recommendedName>
</protein>
<dbReference type="GO" id="GO:0008757">
    <property type="term" value="F:S-adenosylmethionine-dependent methyltransferase activity"/>
    <property type="evidence" value="ECO:0007669"/>
    <property type="project" value="InterPro"/>
</dbReference>
<dbReference type="SUPFAM" id="SSF53335">
    <property type="entry name" value="S-adenosyl-L-methionine-dependent methyltransferases"/>
    <property type="match status" value="1"/>
</dbReference>
<accession>A0A255ZWD6</accession>
<feature type="domain" description="Methyltransferase type 11" evidence="1">
    <location>
        <begin position="27"/>
        <end position="118"/>
    </location>
</feature>
<organism evidence="2 3">
    <name type="scientific">Flavobacterium aurantiibacter</name>
    <dbReference type="NCBI Taxonomy" id="2023067"/>
    <lineage>
        <taxon>Bacteria</taxon>
        <taxon>Pseudomonadati</taxon>
        <taxon>Bacteroidota</taxon>
        <taxon>Flavobacteriia</taxon>
        <taxon>Flavobacteriales</taxon>
        <taxon>Flavobacteriaceae</taxon>
        <taxon>Flavobacterium</taxon>
    </lineage>
</organism>